<proteinExistence type="predicted"/>
<accession>A0A8J5F025</accession>
<comment type="caution">
    <text evidence="3">The sequence shown here is derived from an EMBL/GenBank/DDBJ whole genome shotgun (WGS) entry which is preliminary data.</text>
</comment>
<keyword evidence="2" id="KW-0812">Transmembrane</keyword>
<dbReference type="SUPFAM" id="SSF63825">
    <property type="entry name" value="YWTD domain"/>
    <property type="match status" value="1"/>
</dbReference>
<sequence>MTRMRPKRPPPMTNISTSNPLAPGSVSAATAARSKSSKRCCCRSGGASLLVAIVAISALFFLWVTWKWTRTPPPSTQLYTFDIVNEFPHDPDAFTQARSRSPSSSFSDDVLSIGLVYGGNETLFESTGLYSKSSVREVLLQTGKVMVSHQMDASFFGEGLTLFGERLYQVTWLTNTGFIYDRHNIREKDRFTHPMSDGWGLATDGKILYATDGTSTLYHLDPQTLKEIRRVTVKYNDHEIPFLNELEYVDGEVWANVWQVWQLVPLNLYRNVNYLMVQTDCIARISHEDGKVLSWIALHELRYMISSNDLQGLMRSGYTRIDVLNGIAWDDQKKRLFVTGKLWPKLYQIKFRPVTDRLNRRIEDLCYP</sequence>
<dbReference type="AlphaFoldDB" id="A0A8J5F025"/>
<name>A0A8J5F025_ZINOF</name>
<evidence type="ECO:0008006" key="5">
    <source>
        <dbReference type="Google" id="ProtNLM"/>
    </source>
</evidence>
<keyword evidence="2" id="KW-1133">Transmembrane helix</keyword>
<keyword evidence="4" id="KW-1185">Reference proteome</keyword>
<dbReference type="PANTHER" id="PTHR31270:SF1">
    <property type="entry name" value="GLUTAMINYL-PEPTIDE CYCLOTRANSFERASE"/>
    <property type="match status" value="1"/>
</dbReference>
<feature type="region of interest" description="Disordered" evidence="1">
    <location>
        <begin position="1"/>
        <end position="28"/>
    </location>
</feature>
<dbReference type="Pfam" id="PF05096">
    <property type="entry name" value="Glu_cyclase_2"/>
    <property type="match status" value="2"/>
</dbReference>
<dbReference type="PANTHER" id="PTHR31270">
    <property type="entry name" value="GLUTAMINYL-PEPTIDE CYCLOTRANSFERASE"/>
    <property type="match status" value="1"/>
</dbReference>
<keyword evidence="2" id="KW-0472">Membrane</keyword>
<dbReference type="GO" id="GO:0016603">
    <property type="term" value="F:glutaminyl-peptide cyclotransferase activity"/>
    <property type="evidence" value="ECO:0007669"/>
    <property type="project" value="InterPro"/>
</dbReference>
<evidence type="ECO:0000256" key="2">
    <source>
        <dbReference type="SAM" id="Phobius"/>
    </source>
</evidence>
<feature type="transmembrane region" description="Helical" evidence="2">
    <location>
        <begin position="45"/>
        <end position="66"/>
    </location>
</feature>
<protein>
    <recommendedName>
        <fullName evidence="5">Glutaminyl-peptide cyclotransferase</fullName>
    </recommendedName>
</protein>
<evidence type="ECO:0000313" key="3">
    <source>
        <dbReference type="EMBL" id="KAG6478762.1"/>
    </source>
</evidence>
<dbReference type="InterPro" id="IPR007788">
    <property type="entry name" value="QCT"/>
</dbReference>
<gene>
    <name evidence="3" type="ORF">ZIOFF_062206</name>
</gene>
<organism evidence="3 4">
    <name type="scientific">Zingiber officinale</name>
    <name type="common">Ginger</name>
    <name type="synonym">Amomum zingiber</name>
    <dbReference type="NCBI Taxonomy" id="94328"/>
    <lineage>
        <taxon>Eukaryota</taxon>
        <taxon>Viridiplantae</taxon>
        <taxon>Streptophyta</taxon>
        <taxon>Embryophyta</taxon>
        <taxon>Tracheophyta</taxon>
        <taxon>Spermatophyta</taxon>
        <taxon>Magnoliopsida</taxon>
        <taxon>Liliopsida</taxon>
        <taxon>Zingiberales</taxon>
        <taxon>Zingiberaceae</taxon>
        <taxon>Zingiber</taxon>
    </lineage>
</organism>
<dbReference type="EMBL" id="JACMSC010000017">
    <property type="protein sequence ID" value="KAG6478762.1"/>
    <property type="molecule type" value="Genomic_DNA"/>
</dbReference>
<dbReference type="Proteomes" id="UP000734854">
    <property type="component" value="Unassembled WGS sequence"/>
</dbReference>
<evidence type="ECO:0000313" key="4">
    <source>
        <dbReference type="Proteomes" id="UP000734854"/>
    </source>
</evidence>
<reference evidence="3 4" key="1">
    <citation type="submission" date="2020-08" db="EMBL/GenBank/DDBJ databases">
        <title>Plant Genome Project.</title>
        <authorList>
            <person name="Zhang R.-G."/>
        </authorList>
    </citation>
    <scope>NUCLEOTIDE SEQUENCE [LARGE SCALE GENOMIC DNA]</scope>
    <source>
        <tissue evidence="3">Rhizome</tissue>
    </source>
</reference>
<evidence type="ECO:0000256" key="1">
    <source>
        <dbReference type="SAM" id="MobiDB-lite"/>
    </source>
</evidence>